<evidence type="ECO:0000313" key="2">
    <source>
        <dbReference type="EMBL" id="AUJ79389.1"/>
    </source>
</evidence>
<accession>A0AAI8HSL1</accession>
<evidence type="ECO:0000259" key="1">
    <source>
        <dbReference type="PROSITE" id="PS50853"/>
    </source>
</evidence>
<dbReference type="AlphaFoldDB" id="A0AAI8HSL1"/>
<gene>
    <name evidence="2" type="ORF">CWD84_15500</name>
</gene>
<dbReference type="Pfam" id="PF00041">
    <property type="entry name" value="fn3"/>
    <property type="match status" value="1"/>
</dbReference>
<sequence>MTAKSATSNQVSFSWDAVKGATSYNIYRFYAKIATVSKNSYTSNPNLKPDTAYIFNVSAVNSAGESERSANFTIRTEKEL</sequence>
<dbReference type="SUPFAM" id="SSF49265">
    <property type="entry name" value="Fibronectin type III"/>
    <property type="match status" value="1"/>
</dbReference>
<organism evidence="2 3">
    <name type="scientific">Bacillus siamensis</name>
    <dbReference type="NCBI Taxonomy" id="659243"/>
    <lineage>
        <taxon>Bacteria</taxon>
        <taxon>Bacillati</taxon>
        <taxon>Bacillota</taxon>
        <taxon>Bacilli</taxon>
        <taxon>Bacillales</taxon>
        <taxon>Bacillaceae</taxon>
        <taxon>Bacillus</taxon>
        <taxon>Bacillus amyloliquefaciens group</taxon>
    </lineage>
</organism>
<protein>
    <submittedName>
        <fullName evidence="2">Fibronectin type III domain-containing protein</fullName>
    </submittedName>
</protein>
<evidence type="ECO:0000313" key="3">
    <source>
        <dbReference type="Proteomes" id="UP000234366"/>
    </source>
</evidence>
<dbReference type="EMBL" id="CP025001">
    <property type="protein sequence ID" value="AUJ79389.1"/>
    <property type="molecule type" value="Genomic_DNA"/>
</dbReference>
<dbReference type="InterPro" id="IPR036116">
    <property type="entry name" value="FN3_sf"/>
</dbReference>
<dbReference type="CDD" id="cd00063">
    <property type="entry name" value="FN3"/>
    <property type="match status" value="1"/>
</dbReference>
<dbReference type="KEGG" id="bsia:CWD84_15500"/>
<proteinExistence type="predicted"/>
<dbReference type="InterPro" id="IPR003961">
    <property type="entry name" value="FN3_dom"/>
</dbReference>
<reference evidence="2 3" key="1">
    <citation type="submission" date="2017-11" db="EMBL/GenBank/DDBJ databases">
        <title>Genome sequence and genome mining of multiple bioactive secondary metabolites from a deep sea-derived Bacillus siamensis SCSIO 05746.</title>
        <authorList>
            <person name="Pan H.-Q."/>
            <person name="Ju J.-H."/>
        </authorList>
    </citation>
    <scope>NUCLEOTIDE SEQUENCE [LARGE SCALE GENOMIC DNA]</scope>
    <source>
        <strain evidence="2 3">SCSIO 05746</strain>
    </source>
</reference>
<dbReference type="Gene3D" id="2.60.40.10">
    <property type="entry name" value="Immunoglobulins"/>
    <property type="match status" value="1"/>
</dbReference>
<dbReference type="PROSITE" id="PS50853">
    <property type="entry name" value="FN3"/>
    <property type="match status" value="1"/>
</dbReference>
<name>A0AAI8HSL1_9BACI</name>
<dbReference type="InterPro" id="IPR013783">
    <property type="entry name" value="Ig-like_fold"/>
</dbReference>
<dbReference type="Proteomes" id="UP000234366">
    <property type="component" value="Chromosome"/>
</dbReference>
<feature type="domain" description="Fibronectin type-III" evidence="1">
    <location>
        <begin position="1"/>
        <end position="79"/>
    </location>
</feature>
<keyword evidence="3" id="KW-1185">Reference proteome</keyword>